<dbReference type="GO" id="GO:0008270">
    <property type="term" value="F:zinc ion binding"/>
    <property type="evidence" value="ECO:0007669"/>
    <property type="project" value="UniProtKB-KW"/>
</dbReference>
<evidence type="ECO:0000256" key="1">
    <source>
        <dbReference type="ARBA" id="ARBA00000900"/>
    </source>
</evidence>
<evidence type="ECO:0000256" key="2">
    <source>
        <dbReference type="ARBA" id="ARBA00012483"/>
    </source>
</evidence>
<dbReference type="EMBL" id="ML986521">
    <property type="protein sequence ID" value="KAF2272454.1"/>
    <property type="molecule type" value="Genomic_DNA"/>
</dbReference>
<evidence type="ECO:0000313" key="9">
    <source>
        <dbReference type="Proteomes" id="UP000800097"/>
    </source>
</evidence>
<dbReference type="PANTHER" id="PTHR46077:SF1">
    <property type="entry name" value="TOP1 BINDING ARGININE_SERINE RICH PROTEIN, E3 UBIQUITIN LIGASE"/>
    <property type="match status" value="1"/>
</dbReference>
<dbReference type="SUPFAM" id="SSF57850">
    <property type="entry name" value="RING/U-box"/>
    <property type="match status" value="1"/>
</dbReference>
<dbReference type="GeneID" id="54547947"/>
<dbReference type="Proteomes" id="UP000800097">
    <property type="component" value="Unassembled WGS sequence"/>
</dbReference>
<dbReference type="OrthoDB" id="21204at2759"/>
<dbReference type="Pfam" id="PF13639">
    <property type="entry name" value="zf-RING_2"/>
    <property type="match status" value="1"/>
</dbReference>
<dbReference type="AlphaFoldDB" id="A0A6A6J8C8"/>
<reference evidence="8" key="1">
    <citation type="journal article" date="2020" name="Stud. Mycol.">
        <title>101 Dothideomycetes genomes: a test case for predicting lifestyles and emergence of pathogens.</title>
        <authorList>
            <person name="Haridas S."/>
            <person name="Albert R."/>
            <person name="Binder M."/>
            <person name="Bloem J."/>
            <person name="Labutti K."/>
            <person name="Salamov A."/>
            <person name="Andreopoulos B."/>
            <person name="Baker S."/>
            <person name="Barry K."/>
            <person name="Bills G."/>
            <person name="Bluhm B."/>
            <person name="Cannon C."/>
            <person name="Castanera R."/>
            <person name="Culley D."/>
            <person name="Daum C."/>
            <person name="Ezra D."/>
            <person name="Gonzalez J."/>
            <person name="Henrissat B."/>
            <person name="Kuo A."/>
            <person name="Liang C."/>
            <person name="Lipzen A."/>
            <person name="Lutzoni F."/>
            <person name="Magnuson J."/>
            <person name="Mondo S."/>
            <person name="Nolan M."/>
            <person name="Ohm R."/>
            <person name="Pangilinan J."/>
            <person name="Park H.-J."/>
            <person name="Ramirez L."/>
            <person name="Alfaro M."/>
            <person name="Sun H."/>
            <person name="Tritt A."/>
            <person name="Yoshinaga Y."/>
            <person name="Zwiers L.-H."/>
            <person name="Turgeon B."/>
            <person name="Goodwin S."/>
            <person name="Spatafora J."/>
            <person name="Crous P."/>
            <person name="Grigoriev I."/>
        </authorList>
    </citation>
    <scope>NUCLEOTIDE SEQUENCE</scope>
    <source>
        <strain evidence="8">CBS 379.55</strain>
    </source>
</reference>
<dbReference type="PANTHER" id="PTHR46077">
    <property type="entry name" value="E3 UBIQUITIN-PROTEIN LIGASE TOPORS"/>
    <property type="match status" value="1"/>
</dbReference>
<dbReference type="InterPro" id="IPR013083">
    <property type="entry name" value="Znf_RING/FYVE/PHD"/>
</dbReference>
<dbReference type="Gene3D" id="3.30.40.10">
    <property type="entry name" value="Zinc/RING finger domain, C3HC4 (zinc finger)"/>
    <property type="match status" value="1"/>
</dbReference>
<keyword evidence="6" id="KW-0863">Zinc-finger</keyword>
<keyword evidence="9" id="KW-1185">Reference proteome</keyword>
<evidence type="ECO:0000256" key="6">
    <source>
        <dbReference type="PROSITE-ProRule" id="PRU00175"/>
    </source>
</evidence>
<accession>A0A6A6J8C8</accession>
<evidence type="ECO:0000256" key="3">
    <source>
        <dbReference type="ARBA" id="ARBA00022679"/>
    </source>
</evidence>
<keyword evidence="6" id="KW-0479">Metal-binding</keyword>
<dbReference type="InterPro" id="IPR001841">
    <property type="entry name" value="Znf_RING"/>
</dbReference>
<evidence type="ECO:0000256" key="5">
    <source>
        <dbReference type="ARBA" id="ARBA00023163"/>
    </source>
</evidence>
<keyword evidence="5" id="KW-0804">Transcription</keyword>
<dbReference type="RefSeq" id="XP_033649993.1">
    <property type="nucleotide sequence ID" value="XM_033794772.1"/>
</dbReference>
<feature type="domain" description="RING-type" evidence="7">
    <location>
        <begin position="1"/>
        <end position="40"/>
    </location>
</feature>
<keyword evidence="6" id="KW-0862">Zinc</keyword>
<sequence>CVICLSSVTERAVASCGHDAFDFRCLKLWLQQRSACPLCKTEVTAVTYQCSSSRELRIYEVLPARLPPVPPESNHAFDSQSQVHRRRHIHRRPFSPPSRDVAVLRRRHIYRHQLYSLHVGSNSLSGYRNFTPEEFAASPELQSRARMWIRRELRVFSFLYSGPSDSTSVEGATTSSHAEFLITYIVAILKKMDIKASDGRAEDMLQEVLGRQNARLFLHELSSWLRSPYQKPQEWDRRVQY</sequence>
<evidence type="ECO:0000313" key="8">
    <source>
        <dbReference type="EMBL" id="KAF2272454.1"/>
    </source>
</evidence>
<gene>
    <name evidence="8" type="ORF">EI97DRAFT_345153</name>
</gene>
<feature type="non-terminal residue" evidence="8">
    <location>
        <position position="241"/>
    </location>
</feature>
<comment type="catalytic activity">
    <reaction evidence="1">
        <text>S-ubiquitinyl-[E2 ubiquitin-conjugating enzyme]-L-cysteine + [acceptor protein]-L-lysine = [E2 ubiquitin-conjugating enzyme]-L-cysteine + N(6)-ubiquitinyl-[acceptor protein]-L-lysine.</text>
        <dbReference type="EC" id="2.3.2.27"/>
    </reaction>
</comment>
<organism evidence="8 9">
    <name type="scientific">Westerdykella ornata</name>
    <dbReference type="NCBI Taxonomy" id="318751"/>
    <lineage>
        <taxon>Eukaryota</taxon>
        <taxon>Fungi</taxon>
        <taxon>Dikarya</taxon>
        <taxon>Ascomycota</taxon>
        <taxon>Pezizomycotina</taxon>
        <taxon>Dothideomycetes</taxon>
        <taxon>Pleosporomycetidae</taxon>
        <taxon>Pleosporales</taxon>
        <taxon>Sporormiaceae</taxon>
        <taxon>Westerdykella</taxon>
    </lineage>
</organism>
<feature type="non-terminal residue" evidence="8">
    <location>
        <position position="1"/>
    </location>
</feature>
<proteinExistence type="predicted"/>
<dbReference type="GO" id="GO:0061630">
    <property type="term" value="F:ubiquitin protein ligase activity"/>
    <property type="evidence" value="ECO:0007669"/>
    <property type="project" value="UniProtKB-EC"/>
</dbReference>
<protein>
    <recommendedName>
        <fullName evidence="2">RING-type E3 ubiquitin transferase</fullName>
        <ecNumber evidence="2">2.3.2.27</ecNumber>
    </recommendedName>
</protein>
<dbReference type="PROSITE" id="PS50089">
    <property type="entry name" value="ZF_RING_2"/>
    <property type="match status" value="1"/>
</dbReference>
<keyword evidence="3" id="KW-0808">Transferase</keyword>
<dbReference type="SMART" id="SM00184">
    <property type="entry name" value="RING"/>
    <property type="match status" value="1"/>
</dbReference>
<dbReference type="GO" id="GO:0000209">
    <property type="term" value="P:protein polyubiquitination"/>
    <property type="evidence" value="ECO:0007669"/>
    <property type="project" value="TreeGrafter"/>
</dbReference>
<name>A0A6A6J8C8_WESOR</name>
<evidence type="ECO:0000256" key="4">
    <source>
        <dbReference type="ARBA" id="ARBA00023015"/>
    </source>
</evidence>
<evidence type="ECO:0000259" key="7">
    <source>
        <dbReference type="PROSITE" id="PS50089"/>
    </source>
</evidence>
<dbReference type="EC" id="2.3.2.27" evidence="2"/>
<keyword evidence="4" id="KW-0805">Transcription regulation</keyword>
<dbReference type="GO" id="GO:0006513">
    <property type="term" value="P:protein monoubiquitination"/>
    <property type="evidence" value="ECO:0007669"/>
    <property type="project" value="TreeGrafter"/>
</dbReference>